<evidence type="ECO:0000313" key="1">
    <source>
        <dbReference type="EMBL" id="MPC40116.1"/>
    </source>
</evidence>
<gene>
    <name evidence="1" type="ORF">E2C01_033670</name>
</gene>
<dbReference type="Proteomes" id="UP000324222">
    <property type="component" value="Unassembled WGS sequence"/>
</dbReference>
<dbReference type="EMBL" id="VSRR010004584">
    <property type="protein sequence ID" value="MPC40116.1"/>
    <property type="molecule type" value="Genomic_DNA"/>
</dbReference>
<proteinExistence type="predicted"/>
<comment type="caution">
    <text evidence="1">The sequence shown here is derived from an EMBL/GenBank/DDBJ whole genome shotgun (WGS) entry which is preliminary data.</text>
</comment>
<dbReference type="AlphaFoldDB" id="A0A5B7F424"/>
<accession>A0A5B7F424</accession>
<name>A0A5B7F424_PORTR</name>
<sequence length="68" mass="7411">MVECASSDRLPLDVGVETENDQISHSVRGPASRLFLARVRPPVRVLAAPTSSLTHNLDNLDDIQVTTE</sequence>
<protein>
    <submittedName>
        <fullName evidence="1">Uncharacterized protein</fullName>
    </submittedName>
</protein>
<keyword evidence="2" id="KW-1185">Reference proteome</keyword>
<reference evidence="1 2" key="1">
    <citation type="submission" date="2019-05" db="EMBL/GenBank/DDBJ databases">
        <title>Another draft genome of Portunus trituberculatus and its Hox gene families provides insights of decapod evolution.</title>
        <authorList>
            <person name="Jeong J.-H."/>
            <person name="Song I."/>
            <person name="Kim S."/>
            <person name="Choi T."/>
            <person name="Kim D."/>
            <person name="Ryu S."/>
            <person name="Kim W."/>
        </authorList>
    </citation>
    <scope>NUCLEOTIDE SEQUENCE [LARGE SCALE GENOMIC DNA]</scope>
    <source>
        <tissue evidence="1">Muscle</tissue>
    </source>
</reference>
<evidence type="ECO:0000313" key="2">
    <source>
        <dbReference type="Proteomes" id="UP000324222"/>
    </source>
</evidence>
<organism evidence="1 2">
    <name type="scientific">Portunus trituberculatus</name>
    <name type="common">Swimming crab</name>
    <name type="synonym">Neptunus trituberculatus</name>
    <dbReference type="NCBI Taxonomy" id="210409"/>
    <lineage>
        <taxon>Eukaryota</taxon>
        <taxon>Metazoa</taxon>
        <taxon>Ecdysozoa</taxon>
        <taxon>Arthropoda</taxon>
        <taxon>Crustacea</taxon>
        <taxon>Multicrustacea</taxon>
        <taxon>Malacostraca</taxon>
        <taxon>Eumalacostraca</taxon>
        <taxon>Eucarida</taxon>
        <taxon>Decapoda</taxon>
        <taxon>Pleocyemata</taxon>
        <taxon>Brachyura</taxon>
        <taxon>Eubrachyura</taxon>
        <taxon>Portunoidea</taxon>
        <taxon>Portunidae</taxon>
        <taxon>Portuninae</taxon>
        <taxon>Portunus</taxon>
    </lineage>
</organism>